<dbReference type="InterPro" id="IPR036390">
    <property type="entry name" value="WH_DNA-bd_sf"/>
</dbReference>
<evidence type="ECO:0000256" key="1">
    <source>
        <dbReference type="ARBA" id="ARBA00004123"/>
    </source>
</evidence>
<keyword evidence="4" id="KW-0539">Nucleus</keyword>
<dbReference type="Gene3D" id="1.10.10.10">
    <property type="entry name" value="Winged helix-like DNA-binding domain superfamily/Winged helix DNA-binding domain"/>
    <property type="match status" value="1"/>
</dbReference>
<keyword evidence="2" id="KW-0346">Stress response</keyword>
<organism evidence="8 9">
    <name type="scientific">Citrullus colocynthis</name>
    <name type="common">colocynth</name>
    <dbReference type="NCBI Taxonomy" id="252529"/>
    <lineage>
        <taxon>Eukaryota</taxon>
        <taxon>Viridiplantae</taxon>
        <taxon>Streptophyta</taxon>
        <taxon>Embryophyta</taxon>
        <taxon>Tracheophyta</taxon>
        <taxon>Spermatophyta</taxon>
        <taxon>Magnoliopsida</taxon>
        <taxon>eudicotyledons</taxon>
        <taxon>Gunneridae</taxon>
        <taxon>Pentapetalae</taxon>
        <taxon>rosids</taxon>
        <taxon>fabids</taxon>
        <taxon>Cucurbitales</taxon>
        <taxon>Cucurbitaceae</taxon>
        <taxon>Benincaseae</taxon>
        <taxon>Citrullus</taxon>
    </lineage>
</organism>
<dbReference type="PRINTS" id="PR00056">
    <property type="entry name" value="HSFDOMAIN"/>
</dbReference>
<dbReference type="Proteomes" id="UP001642487">
    <property type="component" value="Chromosome 2"/>
</dbReference>
<evidence type="ECO:0000256" key="5">
    <source>
        <dbReference type="RuleBase" id="RU004020"/>
    </source>
</evidence>
<feature type="domain" description="HSF-type DNA-binding" evidence="7">
    <location>
        <begin position="54"/>
        <end position="78"/>
    </location>
</feature>
<evidence type="ECO:0000256" key="2">
    <source>
        <dbReference type="ARBA" id="ARBA00023016"/>
    </source>
</evidence>
<comment type="subcellular location">
    <subcellularLocation>
        <location evidence="1">Nucleus</location>
    </subcellularLocation>
</comment>
<dbReference type="EMBL" id="OZ021736">
    <property type="protein sequence ID" value="CAK9314708.1"/>
    <property type="molecule type" value="Genomic_DNA"/>
</dbReference>
<evidence type="ECO:0000313" key="8">
    <source>
        <dbReference type="EMBL" id="CAK9314708.1"/>
    </source>
</evidence>
<dbReference type="PANTHER" id="PTHR10015:SF456">
    <property type="entry name" value="E2F_DP FAMILY WINGED-HELIX DNA-BINDING DOMAIN-CONTAINING PROTEIN-RELATED"/>
    <property type="match status" value="1"/>
</dbReference>
<dbReference type="InterPro" id="IPR036388">
    <property type="entry name" value="WH-like_DNA-bd_sf"/>
</dbReference>
<dbReference type="SUPFAM" id="SSF46785">
    <property type="entry name" value="Winged helix' DNA-binding domain"/>
    <property type="match status" value="1"/>
</dbReference>
<evidence type="ECO:0000256" key="6">
    <source>
        <dbReference type="SAM" id="MobiDB-lite"/>
    </source>
</evidence>
<gene>
    <name evidence="8" type="ORF">CITCOLO1_LOCUS6472</name>
</gene>
<reference evidence="8 9" key="1">
    <citation type="submission" date="2024-03" db="EMBL/GenBank/DDBJ databases">
        <authorList>
            <person name="Gkanogiannis A."/>
            <person name="Becerra Lopez-Lavalle L."/>
        </authorList>
    </citation>
    <scope>NUCLEOTIDE SEQUENCE [LARGE SCALE GENOMIC DNA]</scope>
</reference>
<evidence type="ECO:0000256" key="3">
    <source>
        <dbReference type="ARBA" id="ARBA00023125"/>
    </source>
</evidence>
<keyword evidence="3" id="KW-0238">DNA-binding</keyword>
<dbReference type="InterPro" id="IPR000232">
    <property type="entry name" value="HSF_DNA-bd"/>
</dbReference>
<keyword evidence="9" id="KW-1185">Reference proteome</keyword>
<comment type="similarity">
    <text evidence="5">Belongs to the HSF family.</text>
</comment>
<protein>
    <recommendedName>
        <fullName evidence="7">HSF-type DNA-binding domain-containing protein</fullName>
    </recommendedName>
</protein>
<dbReference type="SMART" id="SM00415">
    <property type="entry name" value="HSF"/>
    <property type="match status" value="1"/>
</dbReference>
<accession>A0ABP0Y6Z4</accession>
<feature type="region of interest" description="Disordered" evidence="6">
    <location>
        <begin position="108"/>
        <end position="128"/>
    </location>
</feature>
<evidence type="ECO:0000259" key="7">
    <source>
        <dbReference type="PROSITE" id="PS00434"/>
    </source>
</evidence>
<dbReference type="PANTHER" id="PTHR10015">
    <property type="entry name" value="HEAT SHOCK TRANSCRIPTION FACTOR"/>
    <property type="match status" value="1"/>
</dbReference>
<name>A0ABP0Y6Z4_9ROSI</name>
<sequence>MDGSDGTSGGAPPPFLTKTYEMVDDPMTNSIVSWSQSGFSFVVWNPPEFAQELLPIYFKHNNFSSFVRQLNTYGFRKIDREQWEFANEGFVRGGTHLLKSIHRRKPIYSHSQSNSHGNGAPLSEQERQELEQKIKTLHQEKTILQSQLQKHENEKEQIGLQIQTICQQLWRMGNQQKQLIGILGAELQKHQQSKKRKIWKVNELLVEEWTEFERDEKNNMKKKVKVPPLELMGKLELSLGLCEDLLCNVAQVLREGKEMEVKKEGEMRSGANDVFWEQFLTEIPGSSKVSEVYLDRRNNVVR</sequence>
<dbReference type="Pfam" id="PF00447">
    <property type="entry name" value="HSF_DNA-bind"/>
    <property type="match status" value="1"/>
</dbReference>
<evidence type="ECO:0000256" key="4">
    <source>
        <dbReference type="ARBA" id="ARBA00023242"/>
    </source>
</evidence>
<evidence type="ECO:0000313" key="9">
    <source>
        <dbReference type="Proteomes" id="UP001642487"/>
    </source>
</evidence>
<proteinExistence type="inferred from homology"/>
<dbReference type="PROSITE" id="PS00434">
    <property type="entry name" value="HSF_DOMAIN"/>
    <property type="match status" value="1"/>
</dbReference>